<feature type="compositionally biased region" description="Polar residues" evidence="1">
    <location>
        <begin position="384"/>
        <end position="399"/>
    </location>
</feature>
<feature type="compositionally biased region" description="Low complexity" evidence="1">
    <location>
        <begin position="96"/>
        <end position="117"/>
    </location>
</feature>
<comment type="caution">
    <text evidence="2">The sequence shown here is derived from an EMBL/GenBank/DDBJ whole genome shotgun (WGS) entry which is preliminary data.</text>
</comment>
<feature type="compositionally biased region" description="Low complexity" evidence="1">
    <location>
        <begin position="454"/>
        <end position="463"/>
    </location>
</feature>
<name>A0A9P5V6Z4_9FUNG</name>
<dbReference type="Proteomes" id="UP000748756">
    <property type="component" value="Unassembled WGS sequence"/>
</dbReference>
<reference evidence="2" key="1">
    <citation type="journal article" date="2020" name="Fungal Divers.">
        <title>Resolving the Mortierellaceae phylogeny through synthesis of multi-gene phylogenetics and phylogenomics.</title>
        <authorList>
            <person name="Vandepol N."/>
            <person name="Liber J."/>
            <person name="Desiro A."/>
            <person name="Na H."/>
            <person name="Kennedy M."/>
            <person name="Barry K."/>
            <person name="Grigoriev I.V."/>
            <person name="Miller A.N."/>
            <person name="O'Donnell K."/>
            <person name="Stajich J.E."/>
            <person name="Bonito G."/>
        </authorList>
    </citation>
    <scope>NUCLEOTIDE SEQUENCE</scope>
    <source>
        <strain evidence="2">NRRL 6426</strain>
    </source>
</reference>
<feature type="compositionally biased region" description="Low complexity" evidence="1">
    <location>
        <begin position="124"/>
        <end position="134"/>
    </location>
</feature>
<protein>
    <submittedName>
        <fullName evidence="2">Uncharacterized protein</fullName>
    </submittedName>
</protein>
<feature type="compositionally biased region" description="Basic and acidic residues" evidence="1">
    <location>
        <begin position="178"/>
        <end position="194"/>
    </location>
</feature>
<evidence type="ECO:0000313" key="3">
    <source>
        <dbReference type="Proteomes" id="UP000748756"/>
    </source>
</evidence>
<evidence type="ECO:0000256" key="1">
    <source>
        <dbReference type="SAM" id="MobiDB-lite"/>
    </source>
</evidence>
<feature type="compositionally biased region" description="Polar residues" evidence="1">
    <location>
        <begin position="416"/>
        <end position="431"/>
    </location>
</feature>
<feature type="compositionally biased region" description="Basic and acidic residues" evidence="1">
    <location>
        <begin position="259"/>
        <end position="276"/>
    </location>
</feature>
<sequence>MPKPSNTLAIQGSNHTSAMLNQDNLAQHTQHHQELDESRDFVREFLDTLDPSSAPQSDPGLEPVELTPGIVLRSPSIESKPRGYDSPQRSNIRLAQQQQTSQHQRQHQHQNQNQQLRQNKHQQRQPQIQGQQQQVHSNSPDKSKRKKVSKEHQESHKRTHHEPQPILQDNRKHPASTTRREEGNGAAGKDDMRQSKKRKQDADDVEQGVQDLEIRGSHSTNSPSSRNKRKPKNRLAQDGRHASNQQDEGRRKYHGKRVPLHDLVDNRSVNNDENHHNRNHRHQYHHQHHLVFPALRYNSNSTVKDNAGKKDSNKPRKILTQGSLIMNIPGKTDHLGIFRKGKASKKTIVQRDVGNEFSEDAFLNQRTDSRASRASRRRHEQVVTSAYFTDANQNDHTAASKSSSSYSNKSIHEQSKSPSAASSVQNPNFKSAGQKRAVASTHRASRHARGYQGASSYHSSASSNQQRLKRINTYESAPTTTHATTSEQLEDVLDPLLETNGSSPAQSPPQVNPIEFDQPQPPVPVEYLPTADTYVDPYVRFQLYEYATPLLAPWQLNPYQNVPDPHQQMYAVYDLPAPILPACPTIPEQHLQPIEYDVDNDDTEYGHGLPLDGHLPQSLPPPLSTYFRWRPHRLF</sequence>
<gene>
    <name evidence="2" type="ORF">BG015_001175</name>
</gene>
<keyword evidence="3" id="KW-1185">Reference proteome</keyword>
<dbReference type="EMBL" id="JAAAUQ010001205">
    <property type="protein sequence ID" value="KAF9141754.1"/>
    <property type="molecule type" value="Genomic_DNA"/>
</dbReference>
<evidence type="ECO:0000313" key="2">
    <source>
        <dbReference type="EMBL" id="KAF9141754.1"/>
    </source>
</evidence>
<dbReference type="AlphaFoldDB" id="A0A9P5V6Z4"/>
<dbReference type="OrthoDB" id="2430422at2759"/>
<accession>A0A9P5V6Z4</accession>
<feature type="region of interest" description="Disordered" evidence="1">
    <location>
        <begin position="47"/>
        <end position="281"/>
    </location>
</feature>
<feature type="compositionally biased region" description="Low complexity" evidence="1">
    <location>
        <begin position="400"/>
        <end position="409"/>
    </location>
</feature>
<proteinExistence type="predicted"/>
<organism evidence="2 3">
    <name type="scientific">Linnemannia schmuckeri</name>
    <dbReference type="NCBI Taxonomy" id="64567"/>
    <lineage>
        <taxon>Eukaryota</taxon>
        <taxon>Fungi</taxon>
        <taxon>Fungi incertae sedis</taxon>
        <taxon>Mucoromycota</taxon>
        <taxon>Mortierellomycotina</taxon>
        <taxon>Mortierellomycetes</taxon>
        <taxon>Mortierellales</taxon>
        <taxon>Mortierellaceae</taxon>
        <taxon>Linnemannia</taxon>
    </lineage>
</organism>
<feature type="region of interest" description="Disordered" evidence="1">
    <location>
        <begin position="384"/>
        <end position="467"/>
    </location>
</feature>